<sequence length="225" mass="25121">MAAEVERMHEYGLAPISMQSLLFGATDAQLFGSPPAREQFMKAIFDAIRLAERMGISNLVLGSPKNRSIPPALEHCEAWTLAAEVFSLLGDYAKERGCWIALEPLPPGYGTNFLNNIEEALNFINFVGNSAITLNFDIGATRLSNTLMEVEEMLSHSRSRISHIHMSEPYLAPVGSDKQEVRDRFEMLRRAGWKGYVSIEMRCKAMDMALENLRCAVLNCSQAMT</sequence>
<evidence type="ECO:0000313" key="3">
    <source>
        <dbReference type="Proteomes" id="UP000515465"/>
    </source>
</evidence>
<protein>
    <submittedName>
        <fullName evidence="2">Sugar phosphate isomerase/epimerase</fullName>
    </submittedName>
</protein>
<proteinExistence type="predicted"/>
<dbReference type="SUPFAM" id="SSF51658">
    <property type="entry name" value="Xylose isomerase-like"/>
    <property type="match status" value="1"/>
</dbReference>
<dbReference type="Pfam" id="PF01261">
    <property type="entry name" value="AP_endonuc_2"/>
    <property type="match status" value="1"/>
</dbReference>
<name>A0A7G6T4S3_9HYPH</name>
<dbReference type="AlphaFoldDB" id="A0A7G6T4S3"/>
<organism evidence="2 3">
    <name type="scientific">Mesorhizobium huakuii</name>
    <dbReference type="NCBI Taxonomy" id="28104"/>
    <lineage>
        <taxon>Bacteria</taxon>
        <taxon>Pseudomonadati</taxon>
        <taxon>Pseudomonadota</taxon>
        <taxon>Alphaproteobacteria</taxon>
        <taxon>Hyphomicrobiales</taxon>
        <taxon>Phyllobacteriaceae</taxon>
        <taxon>Mesorhizobium</taxon>
    </lineage>
</organism>
<accession>A0A7G6T4S3</accession>
<dbReference type="InterPro" id="IPR013022">
    <property type="entry name" value="Xyl_isomerase-like_TIM-brl"/>
</dbReference>
<dbReference type="InterPro" id="IPR050312">
    <property type="entry name" value="IolE/XylAMocC-like"/>
</dbReference>
<dbReference type="Proteomes" id="UP000515465">
    <property type="component" value="Plasmid p_3"/>
</dbReference>
<evidence type="ECO:0000313" key="2">
    <source>
        <dbReference type="EMBL" id="QND61755.1"/>
    </source>
</evidence>
<keyword evidence="2" id="KW-0413">Isomerase</keyword>
<reference evidence="3" key="1">
    <citation type="journal article" date="2020" name="Mol. Plant Microbe">
        <title>Rhizobial microsymbionts of the narrowly endemic Oxytropis species growing in Kamchatka are characterized by significant genetic diversity and possess a set of genes that are associated with T3SS and T6SS secretion systems and can affect the development of symbiosis.</title>
        <authorList>
            <person name="Safronova V."/>
            <person name="Guro P."/>
            <person name="Sazanova A."/>
            <person name="Kuznetsova I."/>
            <person name="Belimov A."/>
            <person name="Yakubov V."/>
            <person name="Chirak E."/>
            <person name="Afonin A."/>
            <person name="Gogolev Y."/>
            <person name="Andronov E."/>
            <person name="Tikhonovich I."/>
        </authorList>
    </citation>
    <scope>NUCLEOTIDE SEQUENCE [LARGE SCALE GENOMIC DNA]</scope>
    <source>
        <strain evidence="3">583</strain>
        <plasmid evidence="3">p_3</plasmid>
    </source>
</reference>
<evidence type="ECO:0000259" key="1">
    <source>
        <dbReference type="Pfam" id="PF01261"/>
    </source>
</evidence>
<dbReference type="GO" id="GO:0016853">
    <property type="term" value="F:isomerase activity"/>
    <property type="evidence" value="ECO:0007669"/>
    <property type="project" value="UniProtKB-KW"/>
</dbReference>
<dbReference type="PANTHER" id="PTHR12110:SF21">
    <property type="entry name" value="XYLOSE ISOMERASE-LIKE TIM BARREL DOMAIN-CONTAINING PROTEIN"/>
    <property type="match status" value="1"/>
</dbReference>
<keyword evidence="2" id="KW-0614">Plasmid</keyword>
<dbReference type="InterPro" id="IPR036237">
    <property type="entry name" value="Xyl_isomerase-like_sf"/>
</dbReference>
<dbReference type="EMBL" id="CP050298">
    <property type="protein sequence ID" value="QND61755.1"/>
    <property type="molecule type" value="Genomic_DNA"/>
</dbReference>
<dbReference type="Gene3D" id="3.20.20.150">
    <property type="entry name" value="Divalent-metal-dependent TIM barrel enzymes"/>
    <property type="match status" value="1"/>
</dbReference>
<dbReference type="PANTHER" id="PTHR12110">
    <property type="entry name" value="HYDROXYPYRUVATE ISOMERASE"/>
    <property type="match status" value="1"/>
</dbReference>
<geneLocation type="plasmid" evidence="2 3">
    <name>p_3</name>
</geneLocation>
<gene>
    <name evidence="2" type="ORF">HB778_36470</name>
</gene>
<feature type="domain" description="Xylose isomerase-like TIM barrel" evidence="1">
    <location>
        <begin position="6"/>
        <end position="207"/>
    </location>
</feature>